<dbReference type="Pfam" id="PF00691">
    <property type="entry name" value="OmpA"/>
    <property type="match status" value="1"/>
</dbReference>
<protein>
    <submittedName>
        <fullName evidence="13">OmpA family protein</fullName>
    </submittedName>
</protein>
<proteinExistence type="predicted"/>
<evidence type="ECO:0000256" key="9">
    <source>
        <dbReference type="ARBA" id="ARBA00023237"/>
    </source>
</evidence>
<dbReference type="Proteomes" id="UP000526184">
    <property type="component" value="Unassembled WGS sequence"/>
</dbReference>
<evidence type="ECO:0000256" key="3">
    <source>
        <dbReference type="ARBA" id="ARBA00022448"/>
    </source>
</evidence>
<evidence type="ECO:0000313" key="13">
    <source>
        <dbReference type="EMBL" id="NYV28354.1"/>
    </source>
</evidence>
<dbReference type="Gene3D" id="2.150.10.10">
    <property type="entry name" value="Serralysin-like metalloprotease, C-terminal"/>
    <property type="match status" value="1"/>
</dbReference>
<dbReference type="GO" id="GO:0009279">
    <property type="term" value="C:cell outer membrane"/>
    <property type="evidence" value="ECO:0007669"/>
    <property type="project" value="UniProtKB-SubCell"/>
</dbReference>
<keyword evidence="5" id="KW-0812">Transmembrane</keyword>
<evidence type="ECO:0000256" key="5">
    <source>
        <dbReference type="ARBA" id="ARBA00022692"/>
    </source>
</evidence>
<evidence type="ECO:0000256" key="6">
    <source>
        <dbReference type="ARBA" id="ARBA00022729"/>
    </source>
</evidence>
<dbReference type="GO" id="GO:0015031">
    <property type="term" value="P:protein transport"/>
    <property type="evidence" value="ECO:0007669"/>
    <property type="project" value="UniProtKB-KW"/>
</dbReference>
<feature type="coiled-coil region" evidence="11">
    <location>
        <begin position="440"/>
        <end position="515"/>
    </location>
</feature>
<dbReference type="PANTHER" id="PTHR30329:SF21">
    <property type="entry name" value="LIPOPROTEIN YIAD-RELATED"/>
    <property type="match status" value="1"/>
</dbReference>
<evidence type="ECO:0000313" key="14">
    <source>
        <dbReference type="Proteomes" id="UP000526184"/>
    </source>
</evidence>
<feature type="domain" description="OmpA-like" evidence="12">
    <location>
        <begin position="1036"/>
        <end position="1143"/>
    </location>
</feature>
<dbReference type="InterPro" id="IPR050330">
    <property type="entry name" value="Bact_OuterMem_StrucFunc"/>
</dbReference>
<dbReference type="RefSeq" id="WP_180136324.1">
    <property type="nucleotide sequence ID" value="NZ_JABMKT010000037.1"/>
</dbReference>
<keyword evidence="6" id="KW-0732">Signal</keyword>
<keyword evidence="4" id="KW-1134">Transmembrane beta strand</keyword>
<feature type="coiled-coil region" evidence="11">
    <location>
        <begin position="1020"/>
        <end position="1047"/>
    </location>
</feature>
<keyword evidence="3" id="KW-0813">Transport</keyword>
<keyword evidence="7" id="KW-0653">Protein transport</keyword>
<evidence type="ECO:0000256" key="1">
    <source>
        <dbReference type="ARBA" id="ARBA00004241"/>
    </source>
</evidence>
<dbReference type="InterPro" id="IPR008640">
    <property type="entry name" value="Adhesin_Head_dom"/>
</dbReference>
<feature type="coiled-coil region" evidence="11">
    <location>
        <begin position="53"/>
        <end position="100"/>
    </location>
</feature>
<keyword evidence="9" id="KW-0998">Cell outer membrane</keyword>
<accession>A0A7Z0T8W5</accession>
<evidence type="ECO:0000256" key="11">
    <source>
        <dbReference type="SAM" id="Coils"/>
    </source>
</evidence>
<dbReference type="InterPro" id="IPR006665">
    <property type="entry name" value="OmpA-like"/>
</dbReference>
<comment type="caution">
    <text evidence="13">The sequence shown here is derived from an EMBL/GenBank/DDBJ whole genome shotgun (WGS) entry which is preliminary data.</text>
</comment>
<keyword evidence="8 10" id="KW-0472">Membrane</keyword>
<evidence type="ECO:0000259" key="12">
    <source>
        <dbReference type="PROSITE" id="PS51123"/>
    </source>
</evidence>
<dbReference type="InterPro" id="IPR005594">
    <property type="entry name" value="YadA_C"/>
</dbReference>
<keyword evidence="14" id="KW-1185">Reference proteome</keyword>
<dbReference type="EMBL" id="JABMKT010000037">
    <property type="protein sequence ID" value="NYV28354.1"/>
    <property type="molecule type" value="Genomic_DNA"/>
</dbReference>
<dbReference type="AlphaFoldDB" id="A0A7Z0T8W5"/>
<dbReference type="Pfam" id="PF03895">
    <property type="entry name" value="YadA_anchor"/>
    <property type="match status" value="1"/>
</dbReference>
<dbReference type="Pfam" id="PF05658">
    <property type="entry name" value="YadA_head"/>
    <property type="match status" value="2"/>
</dbReference>
<evidence type="ECO:0000256" key="2">
    <source>
        <dbReference type="ARBA" id="ARBA00004442"/>
    </source>
</evidence>
<evidence type="ECO:0000256" key="10">
    <source>
        <dbReference type="PROSITE-ProRule" id="PRU00473"/>
    </source>
</evidence>
<dbReference type="SUPFAM" id="SSF103088">
    <property type="entry name" value="OmpA-like"/>
    <property type="match status" value="1"/>
</dbReference>
<dbReference type="PANTHER" id="PTHR30329">
    <property type="entry name" value="STATOR ELEMENT OF FLAGELLAR MOTOR COMPLEX"/>
    <property type="match status" value="1"/>
</dbReference>
<dbReference type="Gene3D" id="3.30.1300.30">
    <property type="entry name" value="GSPII I/J protein-like"/>
    <property type="match status" value="1"/>
</dbReference>
<evidence type="ECO:0000256" key="8">
    <source>
        <dbReference type="ARBA" id="ARBA00023136"/>
    </source>
</evidence>
<dbReference type="SUPFAM" id="SSF54523">
    <property type="entry name" value="Pili subunits"/>
    <property type="match status" value="1"/>
</dbReference>
<organism evidence="13 14">
    <name type="scientific">Streptobacillus felis</name>
    <dbReference type="NCBI Taxonomy" id="1384509"/>
    <lineage>
        <taxon>Bacteria</taxon>
        <taxon>Fusobacteriati</taxon>
        <taxon>Fusobacteriota</taxon>
        <taxon>Fusobacteriia</taxon>
        <taxon>Fusobacteriales</taxon>
        <taxon>Leptotrichiaceae</taxon>
        <taxon>Streptobacillus</taxon>
    </lineage>
</organism>
<dbReference type="InterPro" id="IPR011049">
    <property type="entry name" value="Serralysin-like_metalloprot_C"/>
</dbReference>
<gene>
    <name evidence="13" type="ORF">HP397_06005</name>
</gene>
<evidence type="ECO:0000256" key="4">
    <source>
        <dbReference type="ARBA" id="ARBA00022452"/>
    </source>
</evidence>
<keyword evidence="11" id="KW-0175">Coiled coil</keyword>
<comment type="subcellular location">
    <subcellularLocation>
        <location evidence="2">Cell outer membrane</location>
    </subcellularLocation>
    <subcellularLocation>
        <location evidence="1">Cell surface</location>
    </subcellularLocation>
</comment>
<reference evidence="13 14" key="1">
    <citation type="submission" date="2020-05" db="EMBL/GenBank/DDBJ databases">
        <title>Streptobacillus felis strain LHL191014123.</title>
        <authorList>
            <person name="Fawzy A."/>
            <person name="Rau J."/>
            <person name="Risse K."/>
            <person name="Schauerte N."/>
            <person name="Geiger C."/>
            <person name="Blom J."/>
            <person name="Imirzalioglu C."/>
            <person name="Falgenhauer J."/>
            <person name="Bach A."/>
            <person name="Herden C."/>
            <person name="Eisenberg T."/>
        </authorList>
    </citation>
    <scope>NUCLEOTIDE SEQUENCE [LARGE SCALE GENOMIC DNA]</scope>
    <source>
        <strain evidence="13 14">LHL191014123</strain>
    </source>
</reference>
<dbReference type="InterPro" id="IPR036737">
    <property type="entry name" value="OmpA-like_sf"/>
</dbReference>
<dbReference type="CDD" id="cd07185">
    <property type="entry name" value="OmpA_C-like"/>
    <property type="match status" value="1"/>
</dbReference>
<evidence type="ECO:0000256" key="7">
    <source>
        <dbReference type="ARBA" id="ARBA00022927"/>
    </source>
</evidence>
<dbReference type="Gene3D" id="3.30.1330.60">
    <property type="entry name" value="OmpA-like domain"/>
    <property type="match status" value="1"/>
</dbReference>
<sequence>MKKFCFLMLILSIYSKSNEGLAIGDNSISIGNSVATGRNSIAIGKNSAAVGNYETKESVVRKIEENREKLEEIDSKEKEVNRINKEIEKINAKYRDIIEAGKRVNIVNEAKENARNIWSNKEEEYNDLVRNNEEFFRTHREKIHELNSKLDALSRIEDVNISTTDGLNSASSRFKNMVEEGTMLNIELEFYKEYIVNYYKALGDLRKNQINLAQMSYEEFSDDHKGINESVVNPYIINSYIVYLDGDKVDGDVGLDSVFNGVFNKNGILSTTFNQDVTLHKDAFGNISNKPTYDITLKSIKTGITTEEEYERVKLEGSKYKNAFREYFSNNNNKMILEEDKEVLFRKLDYKVDYYIKTNEITYYQYMYEQDSDKKWLDKKSKAIKELDLIKEQNQSIRYSDGSNLLIYKIRNNIEKWKKENIVDIIEKNKVTVGRLTTELEQALGINRNAIREREELIDRVKKEVTRLKDIYDNINPDPNDLALMQEYTKVLELLEKEQIDLDEAVKRLKYLKDNLVLNDLRNIGENSIALGINNIVSGRNSIGMGVDNIVLGDDVIALGRNINVEREINDAIILGKESKAISNALSIGNENNLRKIVYLDKGNISENSSEAINGSQLFSVINADTNVINKEKWRETLNEGSDINNPTNTLVTDNQVKAYVDGKGYASSIDLNKKANIDGSNILKREFTNALNKGSDINNPTNTLVTDNQVKSYIDGKGYASSIELNNKANIDGSNISKREFTNALNEGSDINNPTNTLVTDNQVKSYIDGKGYASSIDLNNKANIDGSNINVDKYIKILSENSNINNPNNKLITDTIVKKYLDGYINKGETGNVVSETLKIIGGEDRIIGNNNLVIELKEKTINKKHLDDELLNSIGNSVKYDEENKGSITLENTLIKGVADPISDNDAVNKKYVDNLIGLDNSILFKKTNSGIASAIAHGSIPFNNINKTHSIGASLGYYNKEVGASIGYSGMFKNVGVKASLGFNSGLEVSAGLGFSYTFGDMDKQEVVFKQDNNIYKIDEEELNKIKEEIEKLKRKDKNIIIDGFEFDSYKLSDFNKSIIDKLIEVIDDEELILIGHTDKVGTDIYNDKLSYLRANEVKRYLVEEHNILDDRIYVIGEGKKRHISDIDEKNRRVEIIIK</sequence>
<dbReference type="InterPro" id="IPR045584">
    <property type="entry name" value="Pilin-like"/>
</dbReference>
<name>A0A7Z0T8W5_9FUSO</name>
<dbReference type="PROSITE" id="PS51123">
    <property type="entry name" value="OMPA_2"/>
    <property type="match status" value="1"/>
</dbReference>
<dbReference type="GO" id="GO:0009986">
    <property type="term" value="C:cell surface"/>
    <property type="evidence" value="ECO:0007669"/>
    <property type="project" value="UniProtKB-SubCell"/>
</dbReference>
<dbReference type="SUPFAM" id="SSF101967">
    <property type="entry name" value="Adhesin YadA, collagen-binding domain"/>
    <property type="match status" value="1"/>
</dbReference>